<dbReference type="KEGG" id="gba:J421_1160"/>
<evidence type="ECO:0000313" key="1">
    <source>
        <dbReference type="EMBL" id="AHG88697.1"/>
    </source>
</evidence>
<dbReference type="RefSeq" id="WP_025410222.1">
    <property type="nucleotide sequence ID" value="NZ_CP007128.1"/>
</dbReference>
<gene>
    <name evidence="1" type="ORF">J421_1160</name>
</gene>
<dbReference type="STRING" id="861299.J421_1160"/>
<accession>W0RE56</accession>
<sequence>MSDAAIFVLVLGGLFVLRFVLATVFFFCILPEGDRCINCDAPTLRVQRVFWHRFVPWLRPSWCYHCGWHGLLRTGPLTPVDTAVKPPPPPVKAKQQP</sequence>
<protein>
    <submittedName>
        <fullName evidence="1">Uncharacterized protein</fullName>
    </submittedName>
</protein>
<dbReference type="eggNOG" id="ENOG502ZIN9">
    <property type="taxonomic scope" value="Bacteria"/>
</dbReference>
<dbReference type="HOGENOM" id="CLU_2342728_0_0_0"/>
<proteinExistence type="predicted"/>
<evidence type="ECO:0000313" key="2">
    <source>
        <dbReference type="Proteomes" id="UP000019151"/>
    </source>
</evidence>
<dbReference type="AlphaFoldDB" id="W0RE56"/>
<dbReference type="OrthoDB" id="9908764at2"/>
<organism evidence="1 2">
    <name type="scientific">Gemmatirosa kalamazoonensis</name>
    <dbReference type="NCBI Taxonomy" id="861299"/>
    <lineage>
        <taxon>Bacteria</taxon>
        <taxon>Pseudomonadati</taxon>
        <taxon>Gemmatimonadota</taxon>
        <taxon>Gemmatimonadia</taxon>
        <taxon>Gemmatimonadales</taxon>
        <taxon>Gemmatimonadaceae</taxon>
        <taxon>Gemmatirosa</taxon>
    </lineage>
</organism>
<dbReference type="EMBL" id="CP007128">
    <property type="protein sequence ID" value="AHG88697.1"/>
    <property type="molecule type" value="Genomic_DNA"/>
</dbReference>
<dbReference type="Proteomes" id="UP000019151">
    <property type="component" value="Chromosome"/>
</dbReference>
<keyword evidence="2" id="KW-1185">Reference proteome</keyword>
<reference evidence="1 2" key="1">
    <citation type="journal article" date="2014" name="Genome Announc.">
        <title>Genome Sequence and Methylome of Soil Bacterium Gemmatirosa kalamazoonensis KBS708T, a Member of the Rarely Cultivated Gemmatimonadetes Phylum.</title>
        <authorList>
            <person name="Debruyn J.M."/>
            <person name="Radosevich M."/>
            <person name="Wommack K.E."/>
            <person name="Polson S.W."/>
            <person name="Hauser L.J."/>
            <person name="Fawaz M.N."/>
            <person name="Korlach J."/>
            <person name="Tsai Y.C."/>
        </authorList>
    </citation>
    <scope>NUCLEOTIDE SEQUENCE [LARGE SCALE GENOMIC DNA]</scope>
    <source>
        <strain evidence="1 2">KBS708</strain>
    </source>
</reference>
<dbReference type="InParanoid" id="W0RE56"/>
<name>W0RE56_9BACT</name>